<reference evidence="3 4" key="1">
    <citation type="journal article" date="2016" name="Nat. Commun.">
        <title>Thousands of microbial genomes shed light on interconnected biogeochemical processes in an aquifer system.</title>
        <authorList>
            <person name="Anantharaman K."/>
            <person name="Brown C.T."/>
            <person name="Hug L.A."/>
            <person name="Sharon I."/>
            <person name="Castelle C.J."/>
            <person name="Probst A.J."/>
            <person name="Thomas B.C."/>
            <person name="Singh A."/>
            <person name="Wilkins M.J."/>
            <person name="Karaoz U."/>
            <person name="Brodie E.L."/>
            <person name="Williams K.H."/>
            <person name="Hubbard S.S."/>
            <person name="Banfield J.F."/>
        </authorList>
    </citation>
    <scope>NUCLEOTIDE SEQUENCE [LARGE SCALE GENOMIC DNA]</scope>
</reference>
<keyword evidence="1" id="KW-0472">Membrane</keyword>
<protein>
    <recommendedName>
        <fullName evidence="2">DUF2914 domain-containing protein</fullName>
    </recommendedName>
</protein>
<evidence type="ECO:0000259" key="2">
    <source>
        <dbReference type="Pfam" id="PF11141"/>
    </source>
</evidence>
<feature type="transmembrane region" description="Helical" evidence="1">
    <location>
        <begin position="193"/>
        <end position="211"/>
    </location>
</feature>
<keyword evidence="1" id="KW-0812">Transmembrane</keyword>
<feature type="domain" description="DUF2914" evidence="2">
    <location>
        <begin position="280"/>
        <end position="348"/>
    </location>
</feature>
<dbReference type="EMBL" id="MHRI01000010">
    <property type="protein sequence ID" value="OHA21321.1"/>
    <property type="molecule type" value="Genomic_DNA"/>
</dbReference>
<organism evidence="3 4">
    <name type="scientific">Candidatus Taylorbacteria bacterium RIFCSPHIGHO2_01_FULL_51_15</name>
    <dbReference type="NCBI Taxonomy" id="1802304"/>
    <lineage>
        <taxon>Bacteria</taxon>
        <taxon>Candidatus Tayloriibacteriota</taxon>
    </lineage>
</organism>
<feature type="transmembrane region" description="Helical" evidence="1">
    <location>
        <begin position="44"/>
        <end position="65"/>
    </location>
</feature>
<feature type="transmembrane region" description="Helical" evidence="1">
    <location>
        <begin position="77"/>
        <end position="98"/>
    </location>
</feature>
<proteinExistence type="predicted"/>
<sequence length="362" mass="41517">MMFQRAKSFFERYERRLSALAFFLGFIWDNLTLTRVDRLFDNLVLVSYLLIAFVSIALINAYGTGRFQGTLMKRGSDIARFLLPFAFGGLFSGFLIFYSRSGEVFASAPFLLLLIVLFFGNELFRKHYQRFVFQMSIFFVTLFSYMALLIPILSGRIGWFIFILSGVTALLLFVVAIRLIALVAREEVDKSRHTLFAVVGIVFITFNFLYFNNMIPPIPLSLKEIGIYHEVSRTRAGAYHLSFEKAPWYALGKKTSAVFMRTYDEPVYAFTSVFAPTRLDTEILHRWSYLDPSSGEWVSSTVVSFPISGGRNEGYRGYSIKEHVFPGKWRVDVETLRGDIIGRFVFTVKEATLAPILREVTL</sequence>
<gene>
    <name evidence="3" type="ORF">A2849_03230</name>
</gene>
<dbReference type="AlphaFoldDB" id="A0A1G2ME51"/>
<comment type="caution">
    <text evidence="3">The sequence shown here is derived from an EMBL/GenBank/DDBJ whole genome shotgun (WGS) entry which is preliminary data.</text>
</comment>
<feature type="transmembrane region" description="Helical" evidence="1">
    <location>
        <begin position="159"/>
        <end position="181"/>
    </location>
</feature>
<evidence type="ECO:0000256" key="1">
    <source>
        <dbReference type="SAM" id="Phobius"/>
    </source>
</evidence>
<dbReference type="Proteomes" id="UP000178121">
    <property type="component" value="Unassembled WGS sequence"/>
</dbReference>
<dbReference type="InterPro" id="IPR022606">
    <property type="entry name" value="DUF2914"/>
</dbReference>
<keyword evidence="1" id="KW-1133">Transmembrane helix</keyword>
<evidence type="ECO:0000313" key="3">
    <source>
        <dbReference type="EMBL" id="OHA21321.1"/>
    </source>
</evidence>
<evidence type="ECO:0000313" key="4">
    <source>
        <dbReference type="Proteomes" id="UP000178121"/>
    </source>
</evidence>
<feature type="transmembrane region" description="Helical" evidence="1">
    <location>
        <begin position="131"/>
        <end position="153"/>
    </location>
</feature>
<dbReference type="Pfam" id="PF11141">
    <property type="entry name" value="DUF2914"/>
    <property type="match status" value="1"/>
</dbReference>
<feature type="transmembrane region" description="Helical" evidence="1">
    <location>
        <begin position="104"/>
        <end position="124"/>
    </location>
</feature>
<accession>A0A1G2ME51</accession>
<name>A0A1G2ME51_9BACT</name>